<evidence type="ECO:0000256" key="2">
    <source>
        <dbReference type="ARBA" id="ARBA00022737"/>
    </source>
</evidence>
<feature type="compositionally biased region" description="Polar residues" evidence="3">
    <location>
        <begin position="16"/>
        <end position="36"/>
    </location>
</feature>
<dbReference type="InterPro" id="IPR032675">
    <property type="entry name" value="LRR_dom_sf"/>
</dbReference>
<evidence type="ECO:0000256" key="3">
    <source>
        <dbReference type="SAM" id="MobiDB-lite"/>
    </source>
</evidence>
<dbReference type="AlphaFoldDB" id="A0A8S0ZNK1"/>
<reference evidence="4 5" key="1">
    <citation type="submission" date="2020-04" db="EMBL/GenBank/DDBJ databases">
        <authorList>
            <person name="Wallbank WR R."/>
            <person name="Pardo Diaz C."/>
            <person name="Kozak K."/>
            <person name="Martin S."/>
            <person name="Jiggins C."/>
            <person name="Moest M."/>
            <person name="Warren A I."/>
            <person name="Byers J.R.P. K."/>
            <person name="Montejo-Kovacevich G."/>
            <person name="Yen C E."/>
        </authorList>
    </citation>
    <scope>NUCLEOTIDE SEQUENCE [LARGE SCALE GENOMIC DNA]</scope>
</reference>
<dbReference type="InterPro" id="IPR025875">
    <property type="entry name" value="Leu-rich_rpt_4"/>
</dbReference>
<keyword evidence="2" id="KW-0677">Repeat</keyword>
<protein>
    <recommendedName>
        <fullName evidence="6">Leucine-rich repeat-containing protein 56</fullName>
    </recommendedName>
</protein>
<dbReference type="EMBL" id="CADEBD010000300">
    <property type="protein sequence ID" value="CAB3235891.1"/>
    <property type="molecule type" value="Genomic_DNA"/>
</dbReference>
<evidence type="ECO:0000256" key="1">
    <source>
        <dbReference type="ARBA" id="ARBA00022614"/>
    </source>
</evidence>
<accession>A0A8S0ZNK1</accession>
<dbReference type="PANTHER" id="PTHR22708:SF0">
    <property type="entry name" value="LEUCINE-RICH REPEAT-CONTAINING PROTEIN 56"/>
    <property type="match status" value="1"/>
</dbReference>
<feature type="region of interest" description="Disordered" evidence="3">
    <location>
        <begin position="1"/>
        <end position="37"/>
    </location>
</feature>
<comment type="caution">
    <text evidence="4">The sequence shown here is derived from an EMBL/GenBank/DDBJ whole genome shotgun (WGS) entry which is preliminary data.</text>
</comment>
<dbReference type="SUPFAM" id="SSF52058">
    <property type="entry name" value="L domain-like"/>
    <property type="match status" value="1"/>
</dbReference>
<proteinExistence type="predicted"/>
<name>A0A8S0ZNK1_ARCPL</name>
<evidence type="ECO:0008006" key="6">
    <source>
        <dbReference type="Google" id="ProtNLM"/>
    </source>
</evidence>
<gene>
    <name evidence="4" type="ORF">APLA_LOCUS7133</name>
</gene>
<dbReference type="OrthoDB" id="21589at2759"/>
<organism evidence="4 5">
    <name type="scientific">Arctia plantaginis</name>
    <name type="common">Wood tiger moth</name>
    <name type="synonym">Phalaena plantaginis</name>
    <dbReference type="NCBI Taxonomy" id="874455"/>
    <lineage>
        <taxon>Eukaryota</taxon>
        <taxon>Metazoa</taxon>
        <taxon>Ecdysozoa</taxon>
        <taxon>Arthropoda</taxon>
        <taxon>Hexapoda</taxon>
        <taxon>Insecta</taxon>
        <taxon>Pterygota</taxon>
        <taxon>Neoptera</taxon>
        <taxon>Endopterygota</taxon>
        <taxon>Lepidoptera</taxon>
        <taxon>Glossata</taxon>
        <taxon>Ditrysia</taxon>
        <taxon>Noctuoidea</taxon>
        <taxon>Erebidae</taxon>
        <taxon>Arctiinae</taxon>
        <taxon>Arctia</taxon>
    </lineage>
</organism>
<feature type="compositionally biased region" description="Basic and acidic residues" evidence="3">
    <location>
        <begin position="344"/>
        <end position="362"/>
    </location>
</feature>
<dbReference type="PANTHER" id="PTHR22708">
    <property type="entry name" value="LEUCINE-RICH REPEAT-CONTAINING PROTEIN 56"/>
    <property type="match status" value="1"/>
</dbReference>
<dbReference type="InterPro" id="IPR001611">
    <property type="entry name" value="Leu-rich_rpt"/>
</dbReference>
<keyword evidence="1" id="KW-0433">Leucine-rich repeat</keyword>
<sequence>MPSFEAPCVELGSGPRTPSFTLSPTPSEISTASSPEPVNVRPTMLFRALAIPPPDPEQPPGQDELERRLPGYRRIVIPRELTLLELLKQSTGVNTDEEILRIREAKLRVIADRIGLRRLHIFAPRLRKLILDGSAIGSLRELGIGLTRLKILSINRCNLTSLDGIWGLGSLREMYAAGNRLQDLQPLAVLQKLHTLDLANNPIAEFSRLWTLGVCGSLRRMTLQGTPASDMPDYRSAVATALPMLVYLDERPLHVDIDYESSGELGETSSSDSDAELENDAQEAVLFKQPSDEPTPGPSSSEMDIRNSGQDGVNGQQELAALQKKRSILRSRPATTENAGVRPTRPELPPRPRTAHDRPVIDEHSRLQILSTLMDDEWLSSGSKLTSVDAMCGNLANALRRTTSNTPRSCKDDDDNQSLLQDTMTEALKSVAEEIPRAPNLEDWLKFKENTGIDIDINLNERQECPDASKILERLEQIERETQERYKGAPSETGEHSNFIHSLPNVAFHSIPTRSDYELWNDPGSSHSQFMDSDINTFFNKVSEIHSVDREGRFRVSRNNNRQTE</sequence>
<feature type="compositionally biased region" description="Polar residues" evidence="3">
    <location>
        <begin position="298"/>
        <end position="317"/>
    </location>
</feature>
<dbReference type="Proteomes" id="UP000494256">
    <property type="component" value="Unassembled WGS sequence"/>
</dbReference>
<evidence type="ECO:0000313" key="5">
    <source>
        <dbReference type="Proteomes" id="UP000494256"/>
    </source>
</evidence>
<dbReference type="Gene3D" id="3.80.10.10">
    <property type="entry name" value="Ribonuclease Inhibitor"/>
    <property type="match status" value="1"/>
</dbReference>
<dbReference type="PROSITE" id="PS51450">
    <property type="entry name" value="LRR"/>
    <property type="match status" value="1"/>
</dbReference>
<dbReference type="InterPro" id="IPR040091">
    <property type="entry name" value="LRRC56"/>
</dbReference>
<dbReference type="Pfam" id="PF12799">
    <property type="entry name" value="LRR_4"/>
    <property type="match status" value="1"/>
</dbReference>
<evidence type="ECO:0000313" key="4">
    <source>
        <dbReference type="EMBL" id="CAB3235891.1"/>
    </source>
</evidence>
<feature type="region of interest" description="Disordered" evidence="3">
    <location>
        <begin position="285"/>
        <end position="362"/>
    </location>
</feature>